<protein>
    <recommendedName>
        <fullName evidence="4">Allatostatins MIP</fullName>
    </recommendedName>
</protein>
<name>A0A0L0CGM1_LUCCU</name>
<keyword evidence="1" id="KW-0732">Signal</keyword>
<accession>A0A0L0CGM1</accession>
<sequence>MHMTISPNQHLAYLFTLHILLAMTLLSTNLGTVCANAVTPEIPTVSDNENEFMMDNDDDMVHAWDKREAQSWGDLMHPWGKREANYDSAMMENGEVVPVLAFFANPAANYENNDVESDNILNEKRGWKKMNVAWGKRRNAGPYMNRDFVPSAAGASSWGKREPNWNNLKGMWGKRAGNKEWRKLAGSWGKRSGQLAENQ</sequence>
<proteinExistence type="predicted"/>
<dbReference type="Proteomes" id="UP000037069">
    <property type="component" value="Unassembled WGS sequence"/>
</dbReference>
<evidence type="ECO:0000313" key="2">
    <source>
        <dbReference type="EMBL" id="KNC31370.1"/>
    </source>
</evidence>
<organism evidence="2 3">
    <name type="scientific">Lucilia cuprina</name>
    <name type="common">Green bottle fly</name>
    <name type="synonym">Australian sheep blowfly</name>
    <dbReference type="NCBI Taxonomy" id="7375"/>
    <lineage>
        <taxon>Eukaryota</taxon>
        <taxon>Metazoa</taxon>
        <taxon>Ecdysozoa</taxon>
        <taxon>Arthropoda</taxon>
        <taxon>Hexapoda</taxon>
        <taxon>Insecta</taxon>
        <taxon>Pterygota</taxon>
        <taxon>Neoptera</taxon>
        <taxon>Endopterygota</taxon>
        <taxon>Diptera</taxon>
        <taxon>Brachycera</taxon>
        <taxon>Muscomorpha</taxon>
        <taxon>Oestroidea</taxon>
        <taxon>Calliphoridae</taxon>
        <taxon>Luciliinae</taxon>
        <taxon>Lucilia</taxon>
    </lineage>
</organism>
<dbReference type="STRING" id="7375.A0A0L0CGM1"/>
<comment type="caution">
    <text evidence="2">The sequence shown here is derived from an EMBL/GenBank/DDBJ whole genome shotgun (WGS) entry which is preliminary data.</text>
</comment>
<dbReference type="EMBL" id="JRES01000428">
    <property type="protein sequence ID" value="KNC31370.1"/>
    <property type="molecule type" value="Genomic_DNA"/>
</dbReference>
<dbReference type="OrthoDB" id="6090360at2759"/>
<evidence type="ECO:0008006" key="4">
    <source>
        <dbReference type="Google" id="ProtNLM"/>
    </source>
</evidence>
<feature type="signal peptide" evidence="1">
    <location>
        <begin position="1"/>
        <end position="35"/>
    </location>
</feature>
<keyword evidence="3" id="KW-1185">Reference proteome</keyword>
<reference evidence="2 3" key="1">
    <citation type="journal article" date="2015" name="Nat. Commun.">
        <title>Lucilia cuprina genome unlocks parasitic fly biology to underpin future interventions.</title>
        <authorList>
            <person name="Anstead C.A."/>
            <person name="Korhonen P.K."/>
            <person name="Young N.D."/>
            <person name="Hall R.S."/>
            <person name="Jex A.R."/>
            <person name="Murali S.C."/>
            <person name="Hughes D.S."/>
            <person name="Lee S.F."/>
            <person name="Perry T."/>
            <person name="Stroehlein A.J."/>
            <person name="Ansell B.R."/>
            <person name="Breugelmans B."/>
            <person name="Hofmann A."/>
            <person name="Qu J."/>
            <person name="Dugan S."/>
            <person name="Lee S.L."/>
            <person name="Chao H."/>
            <person name="Dinh H."/>
            <person name="Han Y."/>
            <person name="Doddapaneni H.V."/>
            <person name="Worley K.C."/>
            <person name="Muzny D.M."/>
            <person name="Ioannidis P."/>
            <person name="Waterhouse R.M."/>
            <person name="Zdobnov E.M."/>
            <person name="James P.J."/>
            <person name="Bagnall N.H."/>
            <person name="Kotze A.C."/>
            <person name="Gibbs R.A."/>
            <person name="Richards S."/>
            <person name="Batterham P."/>
            <person name="Gasser R.B."/>
        </authorList>
    </citation>
    <scope>NUCLEOTIDE SEQUENCE [LARGE SCALE GENOMIC DNA]</scope>
    <source>
        <strain evidence="2 3">LS</strain>
        <tissue evidence="2">Full body</tissue>
    </source>
</reference>
<feature type="chain" id="PRO_5005536371" description="Allatostatins MIP" evidence="1">
    <location>
        <begin position="36"/>
        <end position="199"/>
    </location>
</feature>
<gene>
    <name evidence="2" type="ORF">FF38_07111</name>
</gene>
<evidence type="ECO:0000256" key="1">
    <source>
        <dbReference type="SAM" id="SignalP"/>
    </source>
</evidence>
<dbReference type="AlphaFoldDB" id="A0A0L0CGM1"/>
<evidence type="ECO:0000313" key="3">
    <source>
        <dbReference type="Proteomes" id="UP000037069"/>
    </source>
</evidence>